<name>A0A1D4I061_STAAU</name>
<dbReference type="Proteomes" id="UP000254116">
    <property type="component" value="Unassembled WGS sequence"/>
</dbReference>
<dbReference type="GO" id="GO:0000107">
    <property type="term" value="F:imidazoleglycerol-phosphate synthase activity"/>
    <property type="evidence" value="ECO:0007669"/>
    <property type="project" value="TreeGrafter"/>
</dbReference>
<dbReference type="InterPro" id="IPR011060">
    <property type="entry name" value="RibuloseP-bd_barrel"/>
</dbReference>
<evidence type="ECO:0000256" key="1">
    <source>
        <dbReference type="ARBA" id="ARBA00009667"/>
    </source>
</evidence>
<organism evidence="6 7">
    <name type="scientific">Staphylococcus aureus</name>
    <dbReference type="NCBI Taxonomy" id="1280"/>
    <lineage>
        <taxon>Bacteria</taxon>
        <taxon>Bacillati</taxon>
        <taxon>Bacillota</taxon>
        <taxon>Bacilli</taxon>
        <taxon>Bacillales</taxon>
        <taxon>Staphylococcaceae</taxon>
        <taxon>Staphylococcus</taxon>
    </lineage>
</organism>
<reference evidence="6 7" key="1">
    <citation type="submission" date="2018-06" db="EMBL/GenBank/DDBJ databases">
        <authorList>
            <consortium name="Pathogen Informatics"/>
            <person name="Doyle S."/>
        </authorList>
    </citation>
    <scope>NUCLEOTIDE SEQUENCE [LARGE SCALE GENOMIC DNA]</scope>
    <source>
        <strain evidence="6 7">NCTC10702</strain>
    </source>
</reference>
<protein>
    <submittedName>
        <fullName evidence="6">Imidazole glycerol phosphate synthase, cyclase subunit</fullName>
        <ecNumber evidence="6">4.1.3.-</ecNumber>
    </submittedName>
</protein>
<evidence type="ECO:0000256" key="3">
    <source>
        <dbReference type="ARBA" id="ARBA00023102"/>
    </source>
</evidence>
<dbReference type="InterPro" id="IPR006062">
    <property type="entry name" value="His_biosynth"/>
</dbReference>
<dbReference type="EMBL" id="UHBY01000003">
    <property type="protein sequence ID" value="SUL38124.1"/>
    <property type="molecule type" value="Genomic_DNA"/>
</dbReference>
<evidence type="ECO:0000256" key="2">
    <source>
        <dbReference type="ARBA" id="ARBA00022605"/>
    </source>
</evidence>
<dbReference type="PANTHER" id="PTHR21235">
    <property type="entry name" value="IMIDAZOLE GLYCEROL PHOSPHATE SYNTHASE SUBUNIT HISF/H IGP SYNTHASE SUBUNIT HISF/H"/>
    <property type="match status" value="1"/>
</dbReference>
<keyword evidence="6" id="KW-0456">Lyase</keyword>
<dbReference type="AlphaFoldDB" id="A0A1D4I061"/>
<accession>A0A1D4I061</accession>
<gene>
    <name evidence="6" type="primary">hisF_1</name>
    <name evidence="6" type="ORF">NCTC10702_04144</name>
</gene>
<dbReference type="GO" id="GO:0016829">
    <property type="term" value="F:lyase activity"/>
    <property type="evidence" value="ECO:0007669"/>
    <property type="project" value="UniProtKB-KW"/>
</dbReference>
<evidence type="ECO:0000313" key="7">
    <source>
        <dbReference type="Proteomes" id="UP000254116"/>
    </source>
</evidence>
<dbReference type="SUPFAM" id="SSF51366">
    <property type="entry name" value="Ribulose-phoshate binding barrel"/>
    <property type="match status" value="1"/>
</dbReference>
<dbReference type="Gene3D" id="3.20.20.70">
    <property type="entry name" value="Aldolase class I"/>
    <property type="match status" value="1"/>
</dbReference>
<evidence type="ECO:0000256" key="5">
    <source>
        <dbReference type="RuleBase" id="RU003657"/>
    </source>
</evidence>
<proteinExistence type="inferred from homology"/>
<comment type="similarity">
    <text evidence="1 5">Belongs to the HisA/HisF family.</text>
</comment>
<dbReference type="Pfam" id="PF00977">
    <property type="entry name" value="His_biosynth"/>
    <property type="match status" value="1"/>
</dbReference>
<dbReference type="InterPro" id="IPR050064">
    <property type="entry name" value="IGPS_HisA/HisF"/>
</dbReference>
<dbReference type="GO" id="GO:0000105">
    <property type="term" value="P:L-histidine biosynthetic process"/>
    <property type="evidence" value="ECO:0007669"/>
    <property type="project" value="UniProtKB-KW"/>
</dbReference>
<sequence length="103" mass="11086">MTNIKVYDWVQQVEQLGAGELLVTSMGHDGMKQGFDIEHLANIKSLVNIPIIASGGGGNAQHFVELFDQTDVSAGLAASILHDRETTVQSIKEVIRQGGIAVR</sequence>
<comment type="pathway">
    <text evidence="4">Amino-acid biosynthesis.</text>
</comment>
<dbReference type="EC" id="4.1.3.-" evidence="6"/>
<dbReference type="PANTHER" id="PTHR21235:SF2">
    <property type="entry name" value="IMIDAZOLE GLYCEROL PHOSPHATE SYNTHASE HISHF"/>
    <property type="match status" value="1"/>
</dbReference>
<evidence type="ECO:0000313" key="6">
    <source>
        <dbReference type="EMBL" id="SUL38124.1"/>
    </source>
</evidence>
<evidence type="ECO:0000256" key="4">
    <source>
        <dbReference type="ARBA" id="ARBA00029440"/>
    </source>
</evidence>
<dbReference type="InterPro" id="IPR013785">
    <property type="entry name" value="Aldolase_TIM"/>
</dbReference>
<keyword evidence="3 5" id="KW-0368">Histidine biosynthesis</keyword>
<keyword evidence="2 5" id="KW-0028">Amino-acid biosynthesis</keyword>